<feature type="active site" description="Nucleophile" evidence="9 11">
    <location>
        <position position="359"/>
    </location>
</feature>
<dbReference type="InterPro" id="IPR017736">
    <property type="entry name" value="Glyco_hydro_1_beta-glucosidase"/>
</dbReference>
<keyword evidence="7 12" id="KW-0326">Glycosidase</keyword>
<dbReference type="Proteomes" id="UP000247892">
    <property type="component" value="Unassembled WGS sequence"/>
</dbReference>
<dbReference type="Gene3D" id="3.20.20.80">
    <property type="entry name" value="Glycosidases"/>
    <property type="match status" value="1"/>
</dbReference>
<dbReference type="FunFam" id="3.20.20.80:FF:000004">
    <property type="entry name" value="Beta-glucosidase 6-phospho-beta-glucosidase"/>
    <property type="match status" value="1"/>
</dbReference>
<keyword evidence="6" id="KW-0119">Carbohydrate metabolism</keyword>
<feature type="binding site" evidence="10">
    <location>
        <position position="293"/>
    </location>
    <ligand>
        <name>substrate</name>
    </ligand>
</feature>
<feature type="binding site" evidence="10">
    <location>
        <position position="117"/>
    </location>
    <ligand>
        <name>substrate</name>
    </ligand>
</feature>
<evidence type="ECO:0000256" key="1">
    <source>
        <dbReference type="ARBA" id="ARBA00000448"/>
    </source>
</evidence>
<dbReference type="InterPro" id="IPR001360">
    <property type="entry name" value="Glyco_hydro_1"/>
</dbReference>
<reference evidence="13 14" key="1">
    <citation type="submission" date="2016-07" db="EMBL/GenBank/DDBJ databases">
        <title>Draft genome sequence of Prauserella sp. YIM 121212, isolated from alkaline soil.</title>
        <authorList>
            <person name="Ruckert C."/>
            <person name="Albersmeier A."/>
            <person name="Jiang C.-L."/>
            <person name="Jiang Y."/>
            <person name="Kalinowski J."/>
            <person name="Schneider O."/>
            <person name="Winkler A."/>
            <person name="Zotchev S.B."/>
        </authorList>
    </citation>
    <scope>NUCLEOTIDE SEQUENCE [LARGE SCALE GENOMIC DNA]</scope>
    <source>
        <strain evidence="13 14">YIM 121212</strain>
    </source>
</reference>
<keyword evidence="8" id="KW-0624">Polysaccharide degradation</keyword>
<evidence type="ECO:0000256" key="5">
    <source>
        <dbReference type="ARBA" id="ARBA00023001"/>
    </source>
</evidence>
<dbReference type="PROSITE" id="PS00572">
    <property type="entry name" value="GLYCOSYL_HYDROL_F1_1"/>
    <property type="match status" value="1"/>
</dbReference>
<feature type="active site" description="Proton donor" evidence="9">
    <location>
        <position position="162"/>
    </location>
</feature>
<sequence length="460" mass="50564">MAFPRDFVWGVATAAYQIEGSTTVDGRRPSIWDAFCERPGTVAGGDSGEPGADHYRRMAEDVALMARLGVRAYRFSIAWPRVRPDAGAVNPAGLDFYERLVDELLRAGITPWATLYHWDLPQALEERGGWASRDTAHRFADYADAVLGRLGDRVGTWTTLNEPWCSAFLGYGSGRHAPGRTDPSSAVAAGHHLLLAHGLGVAAIREHAPAARAGLTLNLFPVNVADPASEADAEVRRRIDGLQNRFFLDPVLRGEYPADVLADLEPYGLGGVIDPGDLDVVSAPLDLLGVNYYRDLYVSSIPDEHSGPPSEWVGAEYTGFPDRDLPHTDSGWVVNAGELTGLLVRLHEEYPRLPLYVTENGAAFPDRAGASGMVEDHDRIAFVEAHLRAAHAALQKGVDLRGYFYWSLLDNFEWAEGYAKRFGLVHVDFATQRRTPKASASWYSRVIEDNGLQENDDRAR</sequence>
<evidence type="ECO:0000313" key="13">
    <source>
        <dbReference type="EMBL" id="PXY35597.1"/>
    </source>
</evidence>
<evidence type="ECO:0000256" key="11">
    <source>
        <dbReference type="PROSITE-ProRule" id="PRU10055"/>
    </source>
</evidence>
<evidence type="ECO:0000313" key="14">
    <source>
        <dbReference type="Proteomes" id="UP000247892"/>
    </source>
</evidence>
<dbReference type="EMBL" id="MASU01000005">
    <property type="protein sequence ID" value="PXY35597.1"/>
    <property type="molecule type" value="Genomic_DNA"/>
</dbReference>
<evidence type="ECO:0000256" key="7">
    <source>
        <dbReference type="ARBA" id="ARBA00023295"/>
    </source>
</evidence>
<feature type="binding site" evidence="10">
    <location>
        <position position="161"/>
    </location>
    <ligand>
        <name>substrate</name>
    </ligand>
</feature>
<dbReference type="InterPro" id="IPR018120">
    <property type="entry name" value="Glyco_hydro_1_AS"/>
</dbReference>
<dbReference type="OrthoDB" id="9765195at2"/>
<keyword evidence="14" id="KW-1185">Reference proteome</keyword>
<gene>
    <name evidence="13" type="ORF">BA062_08815</name>
</gene>
<dbReference type="SUPFAM" id="SSF51445">
    <property type="entry name" value="(Trans)glycosidases"/>
    <property type="match status" value="1"/>
</dbReference>
<keyword evidence="4 12" id="KW-0378">Hydrolase</keyword>
<evidence type="ECO:0000256" key="6">
    <source>
        <dbReference type="ARBA" id="ARBA00023277"/>
    </source>
</evidence>
<evidence type="ECO:0000256" key="3">
    <source>
        <dbReference type="ARBA" id="ARBA00012744"/>
    </source>
</evidence>
<dbReference type="PRINTS" id="PR00131">
    <property type="entry name" value="GLHYDRLASE1"/>
</dbReference>
<feature type="binding site" evidence="10">
    <location>
        <position position="406"/>
    </location>
    <ligand>
        <name>substrate</name>
    </ligand>
</feature>
<dbReference type="InterPro" id="IPR017853">
    <property type="entry name" value="GH"/>
</dbReference>
<dbReference type="Pfam" id="PF00232">
    <property type="entry name" value="Glyco_hydro_1"/>
    <property type="match status" value="1"/>
</dbReference>
<comment type="caution">
    <text evidence="13">The sequence shown here is derived from an EMBL/GenBank/DDBJ whole genome shotgun (WGS) entry which is preliminary data.</text>
</comment>
<dbReference type="PANTHER" id="PTHR10353">
    <property type="entry name" value="GLYCOSYL HYDROLASE"/>
    <property type="match status" value="1"/>
</dbReference>
<keyword evidence="5" id="KW-0136">Cellulose degradation</keyword>
<accession>A0A318LT62</accession>
<evidence type="ECO:0000256" key="10">
    <source>
        <dbReference type="PIRSR" id="PIRSR617736-2"/>
    </source>
</evidence>
<organism evidence="13 14">
    <name type="scientific">Prauserella flavalba</name>
    <dbReference type="NCBI Taxonomy" id="1477506"/>
    <lineage>
        <taxon>Bacteria</taxon>
        <taxon>Bacillati</taxon>
        <taxon>Actinomycetota</taxon>
        <taxon>Actinomycetes</taxon>
        <taxon>Pseudonocardiales</taxon>
        <taxon>Pseudonocardiaceae</taxon>
        <taxon>Prauserella</taxon>
    </lineage>
</organism>
<dbReference type="NCBIfam" id="TIGR03356">
    <property type="entry name" value="BGL"/>
    <property type="match status" value="1"/>
</dbReference>
<dbReference type="PANTHER" id="PTHR10353:SF36">
    <property type="entry name" value="LP05116P"/>
    <property type="match status" value="1"/>
</dbReference>
<evidence type="ECO:0000256" key="4">
    <source>
        <dbReference type="ARBA" id="ARBA00022801"/>
    </source>
</evidence>
<evidence type="ECO:0000256" key="9">
    <source>
        <dbReference type="PIRSR" id="PIRSR617736-1"/>
    </source>
</evidence>
<dbReference type="GO" id="GO:0030245">
    <property type="term" value="P:cellulose catabolic process"/>
    <property type="evidence" value="ECO:0007669"/>
    <property type="project" value="UniProtKB-KW"/>
</dbReference>
<feature type="binding site" evidence="10">
    <location>
        <begin position="413"/>
        <end position="414"/>
    </location>
    <ligand>
        <name>substrate</name>
    </ligand>
</feature>
<evidence type="ECO:0000256" key="12">
    <source>
        <dbReference type="RuleBase" id="RU361175"/>
    </source>
</evidence>
<dbReference type="InterPro" id="IPR033132">
    <property type="entry name" value="GH_1_N_CS"/>
</dbReference>
<dbReference type="AlphaFoldDB" id="A0A318LT62"/>
<dbReference type="PROSITE" id="PS00653">
    <property type="entry name" value="GLYCOSYL_HYDROL_F1_2"/>
    <property type="match status" value="1"/>
</dbReference>
<name>A0A318LT62_9PSEU</name>
<proteinExistence type="inferred from homology"/>
<dbReference type="GO" id="GO:0005829">
    <property type="term" value="C:cytosol"/>
    <property type="evidence" value="ECO:0007669"/>
    <property type="project" value="TreeGrafter"/>
</dbReference>
<evidence type="ECO:0000256" key="2">
    <source>
        <dbReference type="ARBA" id="ARBA00010838"/>
    </source>
</evidence>
<evidence type="ECO:0000256" key="8">
    <source>
        <dbReference type="ARBA" id="ARBA00023326"/>
    </source>
</evidence>
<protein>
    <recommendedName>
        <fullName evidence="3 12">Beta-glucosidase</fullName>
        <ecNumber evidence="3 12">3.2.1.21</ecNumber>
    </recommendedName>
</protein>
<feature type="binding site" evidence="10">
    <location>
        <position position="17"/>
    </location>
    <ligand>
        <name>substrate</name>
    </ligand>
</feature>
<comment type="catalytic activity">
    <reaction evidence="1 12">
        <text>Hydrolysis of terminal, non-reducing beta-D-glucosyl residues with release of beta-D-glucose.</text>
        <dbReference type="EC" id="3.2.1.21"/>
    </reaction>
</comment>
<dbReference type="EC" id="3.2.1.21" evidence="3 12"/>
<dbReference type="GO" id="GO:0008422">
    <property type="term" value="F:beta-glucosidase activity"/>
    <property type="evidence" value="ECO:0007669"/>
    <property type="project" value="UniProtKB-EC"/>
</dbReference>
<comment type="similarity">
    <text evidence="2 12">Belongs to the glycosyl hydrolase 1 family.</text>
</comment>